<dbReference type="OrthoDB" id="7886429at2"/>
<dbReference type="RefSeq" id="WP_074940556.1">
    <property type="nucleotide sequence ID" value="NZ_CP031598.1"/>
</dbReference>
<evidence type="ECO:0000313" key="3">
    <source>
        <dbReference type="Proteomes" id="UP000325785"/>
    </source>
</evidence>
<reference evidence="2 3" key="1">
    <citation type="submission" date="2018-08" db="EMBL/GenBank/DDBJ databases">
        <title>Genetic Globetrotter - A new plasmid hitch-hiking vast phylogenetic and geographic distances.</title>
        <authorList>
            <person name="Vollmers J."/>
            <person name="Petersen J."/>
        </authorList>
    </citation>
    <scope>NUCLEOTIDE SEQUENCE [LARGE SCALE GENOMIC DNA]</scope>
    <source>
        <strain evidence="2 3">DSM 26383</strain>
    </source>
</reference>
<keyword evidence="1" id="KW-0732">Signal</keyword>
<dbReference type="AlphaFoldDB" id="A0A5P3A8D0"/>
<dbReference type="KEGG" id="rid:RIdsm_00614"/>
<gene>
    <name evidence="2" type="ORF">RIdsm_00614</name>
</gene>
<proteinExistence type="predicted"/>
<dbReference type="Proteomes" id="UP000325785">
    <property type="component" value="Chromosome"/>
</dbReference>
<protein>
    <submittedName>
        <fullName evidence="2">Uncharacterized protein</fullName>
    </submittedName>
</protein>
<feature type="chain" id="PRO_5024931744" evidence="1">
    <location>
        <begin position="21"/>
        <end position="73"/>
    </location>
</feature>
<accession>A0A5P3A8D0</accession>
<name>A0A5P3A8D0_9RHOB</name>
<evidence type="ECO:0000313" key="2">
    <source>
        <dbReference type="EMBL" id="QEW24830.1"/>
    </source>
</evidence>
<organism evidence="2 3">
    <name type="scientific">Roseovarius indicus</name>
    <dbReference type="NCBI Taxonomy" id="540747"/>
    <lineage>
        <taxon>Bacteria</taxon>
        <taxon>Pseudomonadati</taxon>
        <taxon>Pseudomonadota</taxon>
        <taxon>Alphaproteobacteria</taxon>
        <taxon>Rhodobacterales</taxon>
        <taxon>Roseobacteraceae</taxon>
        <taxon>Roseovarius</taxon>
    </lineage>
</organism>
<feature type="signal peptide" evidence="1">
    <location>
        <begin position="1"/>
        <end position="20"/>
    </location>
</feature>
<sequence length="73" mass="8050" precursor="true">MFKTIITAALFATVAATANASISDSFDIDTSSLTPPAASQTVTEEAAIDTAYYCEWVTVYDYYGNWVTLWQCY</sequence>
<evidence type="ECO:0000256" key="1">
    <source>
        <dbReference type="SAM" id="SignalP"/>
    </source>
</evidence>
<dbReference type="EMBL" id="CP031598">
    <property type="protein sequence ID" value="QEW24830.1"/>
    <property type="molecule type" value="Genomic_DNA"/>
</dbReference>